<accession>A0A9D1PYA7</accession>
<proteinExistence type="predicted"/>
<evidence type="ECO:0000313" key="1">
    <source>
        <dbReference type="EMBL" id="HIW01523.1"/>
    </source>
</evidence>
<reference evidence="1" key="1">
    <citation type="journal article" date="2021" name="PeerJ">
        <title>Extensive microbial diversity within the chicken gut microbiome revealed by metagenomics and culture.</title>
        <authorList>
            <person name="Gilroy R."/>
            <person name="Ravi A."/>
            <person name="Getino M."/>
            <person name="Pursley I."/>
            <person name="Horton D.L."/>
            <person name="Alikhan N.F."/>
            <person name="Baker D."/>
            <person name="Gharbi K."/>
            <person name="Hall N."/>
            <person name="Watson M."/>
            <person name="Adriaenssens E.M."/>
            <person name="Foster-Nyarko E."/>
            <person name="Jarju S."/>
            <person name="Secka A."/>
            <person name="Antonio M."/>
            <person name="Oren A."/>
            <person name="Chaudhuri R.R."/>
            <person name="La Ragione R."/>
            <person name="Hildebrand F."/>
            <person name="Pallen M.J."/>
        </authorList>
    </citation>
    <scope>NUCLEOTIDE SEQUENCE</scope>
    <source>
        <strain evidence="1">ChiHecec2B26-446</strain>
    </source>
</reference>
<sequence length="68" mass="7967">MQDNVADSERCKKCGATDDVIEVTLELEMRGGITKRITSNFCWPCFMRMLDKACERQEKNENREEPHE</sequence>
<comment type="caution">
    <text evidence="1">The sequence shown here is derived from an EMBL/GenBank/DDBJ whole genome shotgun (WGS) entry which is preliminary data.</text>
</comment>
<dbReference type="AlphaFoldDB" id="A0A9D1PYA7"/>
<organism evidence="1 2">
    <name type="scientific">Candidatus Desulfovibrio intestinipullorum</name>
    <dbReference type="NCBI Taxonomy" id="2838536"/>
    <lineage>
        <taxon>Bacteria</taxon>
        <taxon>Pseudomonadati</taxon>
        <taxon>Thermodesulfobacteriota</taxon>
        <taxon>Desulfovibrionia</taxon>
        <taxon>Desulfovibrionales</taxon>
        <taxon>Desulfovibrionaceae</taxon>
        <taxon>Desulfovibrio</taxon>
    </lineage>
</organism>
<dbReference type="EMBL" id="DXHV01000083">
    <property type="protein sequence ID" value="HIW01523.1"/>
    <property type="molecule type" value="Genomic_DNA"/>
</dbReference>
<dbReference type="Proteomes" id="UP000886752">
    <property type="component" value="Unassembled WGS sequence"/>
</dbReference>
<reference evidence="1" key="2">
    <citation type="submission" date="2021-04" db="EMBL/GenBank/DDBJ databases">
        <authorList>
            <person name="Gilroy R."/>
        </authorList>
    </citation>
    <scope>NUCLEOTIDE SEQUENCE</scope>
    <source>
        <strain evidence="1">ChiHecec2B26-446</strain>
    </source>
</reference>
<protein>
    <submittedName>
        <fullName evidence="1">Uncharacterized protein</fullName>
    </submittedName>
</protein>
<name>A0A9D1PYA7_9BACT</name>
<evidence type="ECO:0000313" key="2">
    <source>
        <dbReference type="Proteomes" id="UP000886752"/>
    </source>
</evidence>
<gene>
    <name evidence="1" type="ORF">H9894_10125</name>
</gene>